<comment type="caution">
    <text evidence="1">The sequence shown here is derived from an EMBL/GenBank/DDBJ whole genome shotgun (WGS) entry which is preliminary data.</text>
</comment>
<accession>A0A016VTF4</accession>
<dbReference type="EMBL" id="JARK01001341">
    <property type="protein sequence ID" value="EYC30561.1"/>
    <property type="molecule type" value="Genomic_DNA"/>
</dbReference>
<gene>
    <name evidence="1" type="primary">Acey_s0005.g2720</name>
    <name evidence="1" type="ORF">Y032_0005g2720</name>
</gene>
<dbReference type="AlphaFoldDB" id="A0A016VTF4"/>
<keyword evidence="2" id="KW-1185">Reference proteome</keyword>
<evidence type="ECO:0000313" key="1">
    <source>
        <dbReference type="EMBL" id="EYC30561.1"/>
    </source>
</evidence>
<evidence type="ECO:0000313" key="2">
    <source>
        <dbReference type="Proteomes" id="UP000024635"/>
    </source>
</evidence>
<sequence>MRVLICVGGSVKHLKTSGGTLLLIGGRLLHRHCGCQGEHLGYSLLWYCSGPIWLVGLGPVDVRRCLRGKSHLSLTFPGSDEGDYAETLAVQ</sequence>
<organism evidence="1 2">
    <name type="scientific">Ancylostoma ceylanicum</name>
    <dbReference type="NCBI Taxonomy" id="53326"/>
    <lineage>
        <taxon>Eukaryota</taxon>
        <taxon>Metazoa</taxon>
        <taxon>Ecdysozoa</taxon>
        <taxon>Nematoda</taxon>
        <taxon>Chromadorea</taxon>
        <taxon>Rhabditida</taxon>
        <taxon>Rhabditina</taxon>
        <taxon>Rhabditomorpha</taxon>
        <taxon>Strongyloidea</taxon>
        <taxon>Ancylostomatidae</taxon>
        <taxon>Ancylostomatinae</taxon>
        <taxon>Ancylostoma</taxon>
    </lineage>
</organism>
<reference evidence="2" key="1">
    <citation type="journal article" date="2015" name="Nat. Genet.">
        <title>The genome and transcriptome of the zoonotic hookworm Ancylostoma ceylanicum identify infection-specific gene families.</title>
        <authorList>
            <person name="Schwarz E.M."/>
            <person name="Hu Y."/>
            <person name="Antoshechkin I."/>
            <person name="Miller M.M."/>
            <person name="Sternberg P.W."/>
            <person name="Aroian R.V."/>
        </authorList>
    </citation>
    <scope>NUCLEOTIDE SEQUENCE</scope>
    <source>
        <strain evidence="2">HY135</strain>
    </source>
</reference>
<dbReference type="Proteomes" id="UP000024635">
    <property type="component" value="Unassembled WGS sequence"/>
</dbReference>
<proteinExistence type="predicted"/>
<protein>
    <submittedName>
        <fullName evidence="1">Uncharacterized protein</fullName>
    </submittedName>
</protein>
<name>A0A016VTF4_9BILA</name>